<reference evidence="2 3" key="1">
    <citation type="journal article" date="2014" name="Genome Biol. Evol.">
        <title>The secreted proteins of Achlya hypogyna and Thraustotheca clavata identify the ancestral oomycete secretome and reveal gene acquisitions by horizontal gene transfer.</title>
        <authorList>
            <person name="Misner I."/>
            <person name="Blouin N."/>
            <person name="Leonard G."/>
            <person name="Richards T.A."/>
            <person name="Lane C.E."/>
        </authorList>
    </citation>
    <scope>NUCLEOTIDE SEQUENCE [LARGE SCALE GENOMIC DNA]</scope>
    <source>
        <strain evidence="2 3">ATCC 48635</strain>
    </source>
</reference>
<keyword evidence="3" id="KW-1185">Reference proteome</keyword>
<dbReference type="Pfam" id="PF12146">
    <property type="entry name" value="Hydrolase_4"/>
    <property type="match status" value="2"/>
</dbReference>
<organism evidence="2 3">
    <name type="scientific">Achlya hypogyna</name>
    <name type="common">Oomycete</name>
    <name type="synonym">Protoachlya hypogyna</name>
    <dbReference type="NCBI Taxonomy" id="1202772"/>
    <lineage>
        <taxon>Eukaryota</taxon>
        <taxon>Sar</taxon>
        <taxon>Stramenopiles</taxon>
        <taxon>Oomycota</taxon>
        <taxon>Saprolegniomycetes</taxon>
        <taxon>Saprolegniales</taxon>
        <taxon>Achlyaceae</taxon>
        <taxon>Achlya</taxon>
    </lineage>
</organism>
<name>A0A1V9Z8F2_ACHHY</name>
<dbReference type="InterPro" id="IPR011990">
    <property type="entry name" value="TPR-like_helical_dom_sf"/>
</dbReference>
<accession>A0A1V9Z8F2</accession>
<dbReference type="InterPro" id="IPR022742">
    <property type="entry name" value="Hydrolase_4"/>
</dbReference>
<dbReference type="AlphaFoldDB" id="A0A1V9Z8F2"/>
<dbReference type="PANTHER" id="PTHR12277:SF81">
    <property type="entry name" value="PROTEIN ABHD13"/>
    <property type="match status" value="1"/>
</dbReference>
<evidence type="ECO:0000313" key="3">
    <source>
        <dbReference type="Proteomes" id="UP000243579"/>
    </source>
</evidence>
<dbReference type="SUPFAM" id="SSF48452">
    <property type="entry name" value="TPR-like"/>
    <property type="match status" value="1"/>
</dbReference>
<dbReference type="PANTHER" id="PTHR12277">
    <property type="entry name" value="ALPHA/BETA HYDROLASE DOMAIN-CONTAINING PROTEIN"/>
    <property type="match status" value="1"/>
</dbReference>
<protein>
    <submittedName>
        <fullName evidence="2">Temperature sensitive supressor-like protein</fullName>
    </submittedName>
</protein>
<evidence type="ECO:0000259" key="1">
    <source>
        <dbReference type="Pfam" id="PF12146"/>
    </source>
</evidence>
<dbReference type="Gene3D" id="3.40.50.1820">
    <property type="entry name" value="alpha/beta hydrolase"/>
    <property type="match status" value="1"/>
</dbReference>
<dbReference type="Proteomes" id="UP000243579">
    <property type="component" value="Unassembled WGS sequence"/>
</dbReference>
<comment type="caution">
    <text evidence="2">The sequence shown here is derived from an EMBL/GenBank/DDBJ whole genome shotgun (WGS) entry which is preliminary data.</text>
</comment>
<gene>
    <name evidence="2" type="ORF">ACHHYP_01556</name>
</gene>
<dbReference type="InterPro" id="IPR029058">
    <property type="entry name" value="AB_hydrolase_fold"/>
</dbReference>
<evidence type="ECO:0000313" key="2">
    <source>
        <dbReference type="EMBL" id="OQR94259.1"/>
    </source>
</evidence>
<sequence length="388" mass="42434">MSLWDSPLVNSVAFHPRRHTQGVGLPPQAIDGSFTERDVSLGYRFFRPPTPDAYEAVVLLFHGNAEIAADYASAASVLAAMRVPTALIAVDFRGYGWSSGEPAVTRLLEDAEMVERQLSYVAALKPGVPVILFGRSIGSICAMHLAAARPDRFRGLIVESGFHSILQLPMVQQMAMFMPGGAGMLSMLPEIFNIRDKLASVRIPFLVIHGQEDEIAPLQQGRDLYEACASSSKKLQVFPNAGHNDLQLKYHTEYYAAVQWLLDHIASPLTALQNAFAARQYERAMRLGKDALADANADRLAVLSVLAKAAWCLYEVESVIKWTTQLLDVAPHDVNALCLRAKAHLKLQETNRALDDAVALSQVLARDTGADQASVAVALLAITFWTVQ</sequence>
<dbReference type="EMBL" id="JNBR01000367">
    <property type="protein sequence ID" value="OQR94259.1"/>
    <property type="molecule type" value="Genomic_DNA"/>
</dbReference>
<dbReference type="STRING" id="1202772.A0A1V9Z8F2"/>
<dbReference type="OrthoDB" id="10249433at2759"/>
<dbReference type="SUPFAM" id="SSF53474">
    <property type="entry name" value="alpha/beta-Hydrolases"/>
    <property type="match status" value="1"/>
</dbReference>
<dbReference type="Gene3D" id="1.25.40.10">
    <property type="entry name" value="Tetratricopeptide repeat domain"/>
    <property type="match status" value="1"/>
</dbReference>
<proteinExistence type="predicted"/>
<feature type="domain" description="Serine aminopeptidase S33" evidence="1">
    <location>
        <begin position="55"/>
        <end position="170"/>
    </location>
</feature>
<feature type="domain" description="Serine aminopeptidase S33" evidence="1">
    <location>
        <begin position="193"/>
        <end position="244"/>
    </location>
</feature>